<protein>
    <submittedName>
        <fullName evidence="8">Major facilitator superfamily domain-containing protein</fullName>
    </submittedName>
</protein>
<comment type="subcellular location">
    <subcellularLocation>
        <location evidence="1">Membrane</location>
        <topology evidence="1">Multi-pass membrane protein</topology>
    </subcellularLocation>
</comment>
<dbReference type="PANTHER" id="PTHR23502:SF33">
    <property type="entry name" value="MAJOR FACILITATOR SUPERFAMILY (MFS) PROFILE DOMAIN-CONTAINING PROTEIN-RELATED"/>
    <property type="match status" value="1"/>
</dbReference>
<dbReference type="OrthoDB" id="5296287at2759"/>
<dbReference type="GO" id="GO:0022857">
    <property type="term" value="F:transmembrane transporter activity"/>
    <property type="evidence" value="ECO:0007669"/>
    <property type="project" value="InterPro"/>
</dbReference>
<dbReference type="PROSITE" id="PS50850">
    <property type="entry name" value="MFS"/>
    <property type="match status" value="1"/>
</dbReference>
<name>A0A8K0WXN7_9HYPO</name>
<feature type="transmembrane region" description="Helical" evidence="6">
    <location>
        <begin position="420"/>
        <end position="440"/>
    </location>
</feature>
<dbReference type="GO" id="GO:0016020">
    <property type="term" value="C:membrane"/>
    <property type="evidence" value="ECO:0007669"/>
    <property type="project" value="UniProtKB-SubCell"/>
</dbReference>
<evidence type="ECO:0000256" key="2">
    <source>
        <dbReference type="ARBA" id="ARBA00022692"/>
    </source>
</evidence>
<keyword evidence="4 6" id="KW-0472">Membrane</keyword>
<dbReference type="Gene3D" id="1.20.1250.20">
    <property type="entry name" value="MFS general substrate transporter like domains"/>
    <property type="match status" value="1"/>
</dbReference>
<feature type="transmembrane region" description="Helical" evidence="6">
    <location>
        <begin position="105"/>
        <end position="127"/>
    </location>
</feature>
<organism evidence="8 9">
    <name type="scientific">Stachybotrys elegans</name>
    <dbReference type="NCBI Taxonomy" id="80388"/>
    <lineage>
        <taxon>Eukaryota</taxon>
        <taxon>Fungi</taxon>
        <taxon>Dikarya</taxon>
        <taxon>Ascomycota</taxon>
        <taxon>Pezizomycotina</taxon>
        <taxon>Sordariomycetes</taxon>
        <taxon>Hypocreomycetidae</taxon>
        <taxon>Hypocreales</taxon>
        <taxon>Stachybotryaceae</taxon>
        <taxon>Stachybotrys</taxon>
    </lineage>
</organism>
<feature type="transmembrane region" description="Helical" evidence="6">
    <location>
        <begin position="246"/>
        <end position="266"/>
    </location>
</feature>
<keyword evidence="3 6" id="KW-1133">Transmembrane helix</keyword>
<dbReference type="InterPro" id="IPR020846">
    <property type="entry name" value="MFS_dom"/>
</dbReference>
<comment type="caution">
    <text evidence="8">The sequence shown here is derived from an EMBL/GenBank/DDBJ whole genome shotgun (WGS) entry which is preliminary data.</text>
</comment>
<dbReference type="EMBL" id="JAGPNK010000001">
    <property type="protein sequence ID" value="KAH7328021.1"/>
    <property type="molecule type" value="Genomic_DNA"/>
</dbReference>
<dbReference type="SUPFAM" id="SSF103473">
    <property type="entry name" value="MFS general substrate transporter"/>
    <property type="match status" value="1"/>
</dbReference>
<sequence>MPLNFPKSRKVLMVILLAIITFMTPFASSILASAIGAISDEFDESDIVLAAMPVSIFLLGYAVGPLFLSPLSEIYGRYYVLVIANAYFCVWLIGCALATSLDTLIFFRFMCGVGGAACQTIGGAIIADLFPVEERGMAISIWMIGPMFGPSLAPMIGGFVVESIGWRWVSWITFIPATAAAIGLAIFSTETNHHVLIQRKTDRLRKELNRPELRSCYVDPDKPVLSHKQILFLGLTRPLKMLFRSAIIFSVSLYIAFAYGCLYLLFNTIPIVFREAYGWSLGITGLIYLTVLVGYAIGLALFTYLSDSTVVRMTKANNGVYEPEMRLPDSIYFGILIPITFFWYGWSADQRVHWIVPALGLVPFSVGVVGIWLPIQAYIVDAYPTYAASGLAAFMVLRSTVAAFLPLAGPDMYESLGVGWGTSLLGFIAVALIPIPAVIFKYGKRMRERYPLNL</sequence>
<reference evidence="8" key="1">
    <citation type="journal article" date="2021" name="Nat. Commun.">
        <title>Genetic determinants of endophytism in the Arabidopsis root mycobiome.</title>
        <authorList>
            <person name="Mesny F."/>
            <person name="Miyauchi S."/>
            <person name="Thiergart T."/>
            <person name="Pickel B."/>
            <person name="Atanasova L."/>
            <person name="Karlsson M."/>
            <person name="Huettel B."/>
            <person name="Barry K.W."/>
            <person name="Haridas S."/>
            <person name="Chen C."/>
            <person name="Bauer D."/>
            <person name="Andreopoulos W."/>
            <person name="Pangilinan J."/>
            <person name="LaButti K."/>
            <person name="Riley R."/>
            <person name="Lipzen A."/>
            <person name="Clum A."/>
            <person name="Drula E."/>
            <person name="Henrissat B."/>
            <person name="Kohler A."/>
            <person name="Grigoriev I.V."/>
            <person name="Martin F.M."/>
            <person name="Hacquard S."/>
        </authorList>
    </citation>
    <scope>NUCLEOTIDE SEQUENCE</scope>
    <source>
        <strain evidence="8">MPI-CAGE-CH-0235</strain>
    </source>
</reference>
<evidence type="ECO:0000259" key="7">
    <source>
        <dbReference type="PROSITE" id="PS50850"/>
    </source>
</evidence>
<feature type="transmembrane region" description="Helical" evidence="6">
    <location>
        <begin position="166"/>
        <end position="187"/>
    </location>
</feature>
<evidence type="ECO:0000256" key="5">
    <source>
        <dbReference type="ARBA" id="ARBA00023180"/>
    </source>
</evidence>
<dbReference type="CDD" id="cd17323">
    <property type="entry name" value="MFS_Tpo1_MDR_like"/>
    <property type="match status" value="1"/>
</dbReference>
<feature type="transmembrane region" description="Helical" evidence="6">
    <location>
        <begin position="80"/>
        <end position="99"/>
    </location>
</feature>
<evidence type="ECO:0000256" key="4">
    <source>
        <dbReference type="ARBA" id="ARBA00023136"/>
    </source>
</evidence>
<proteinExistence type="predicted"/>
<feature type="transmembrane region" description="Helical" evidence="6">
    <location>
        <begin position="139"/>
        <end position="160"/>
    </location>
</feature>
<keyword evidence="9" id="KW-1185">Reference proteome</keyword>
<feature type="transmembrane region" description="Helical" evidence="6">
    <location>
        <begin position="47"/>
        <end position="68"/>
    </location>
</feature>
<dbReference type="FunFam" id="1.20.1250.20:FF:000011">
    <property type="entry name" value="MFS multidrug transporter, putative"/>
    <property type="match status" value="1"/>
</dbReference>
<evidence type="ECO:0000256" key="6">
    <source>
        <dbReference type="SAM" id="Phobius"/>
    </source>
</evidence>
<feature type="domain" description="Major facilitator superfamily (MFS) profile" evidence="7">
    <location>
        <begin position="13"/>
        <end position="449"/>
    </location>
</feature>
<dbReference type="InterPro" id="IPR011701">
    <property type="entry name" value="MFS"/>
</dbReference>
<feature type="transmembrane region" description="Helical" evidence="6">
    <location>
        <begin position="12"/>
        <end position="35"/>
    </location>
</feature>
<dbReference type="AlphaFoldDB" id="A0A8K0WXN7"/>
<dbReference type="PANTHER" id="PTHR23502">
    <property type="entry name" value="MAJOR FACILITATOR SUPERFAMILY"/>
    <property type="match status" value="1"/>
</dbReference>
<feature type="transmembrane region" description="Helical" evidence="6">
    <location>
        <begin position="352"/>
        <end position="373"/>
    </location>
</feature>
<feature type="transmembrane region" description="Helical" evidence="6">
    <location>
        <begin position="286"/>
        <end position="306"/>
    </location>
</feature>
<feature type="transmembrane region" description="Helical" evidence="6">
    <location>
        <begin position="385"/>
        <end position="408"/>
    </location>
</feature>
<dbReference type="InterPro" id="IPR036259">
    <property type="entry name" value="MFS_trans_sf"/>
</dbReference>
<dbReference type="Proteomes" id="UP000813444">
    <property type="component" value="Unassembled WGS sequence"/>
</dbReference>
<accession>A0A8K0WXN7</accession>
<gene>
    <name evidence="8" type="ORF">B0I35DRAFT_6458</name>
</gene>
<keyword evidence="5" id="KW-0325">Glycoprotein</keyword>
<evidence type="ECO:0000313" key="8">
    <source>
        <dbReference type="EMBL" id="KAH7328021.1"/>
    </source>
</evidence>
<dbReference type="Pfam" id="PF07690">
    <property type="entry name" value="MFS_1"/>
    <property type="match status" value="1"/>
</dbReference>
<evidence type="ECO:0000313" key="9">
    <source>
        <dbReference type="Proteomes" id="UP000813444"/>
    </source>
</evidence>
<evidence type="ECO:0000256" key="1">
    <source>
        <dbReference type="ARBA" id="ARBA00004141"/>
    </source>
</evidence>
<evidence type="ECO:0000256" key="3">
    <source>
        <dbReference type="ARBA" id="ARBA00022989"/>
    </source>
</evidence>
<keyword evidence="2 6" id="KW-0812">Transmembrane</keyword>
<feature type="transmembrane region" description="Helical" evidence="6">
    <location>
        <begin position="327"/>
        <end position="346"/>
    </location>
</feature>